<protein>
    <submittedName>
        <fullName evidence="1">Uncharacterized protein</fullName>
    </submittedName>
</protein>
<dbReference type="Proteomes" id="UP000265354">
    <property type="component" value="Unassembled WGS sequence"/>
</dbReference>
<organism evidence="1 2">
    <name type="scientific">Streptomyces spongiicola</name>
    <dbReference type="NCBI Taxonomy" id="1690221"/>
    <lineage>
        <taxon>Bacteria</taxon>
        <taxon>Bacillati</taxon>
        <taxon>Actinomycetota</taxon>
        <taxon>Actinomycetes</taxon>
        <taxon>Kitasatosporales</taxon>
        <taxon>Streptomycetaceae</taxon>
        <taxon>Streptomyces</taxon>
    </lineage>
</organism>
<name>A0A388T7T1_9ACTN</name>
<dbReference type="RefSeq" id="WP_116429166.1">
    <property type="nucleotide sequence ID" value="NZ_BGZL01000037.1"/>
</dbReference>
<evidence type="ECO:0000313" key="1">
    <source>
        <dbReference type="EMBL" id="GBQ04371.1"/>
    </source>
</evidence>
<accession>A0A388T7T1</accession>
<gene>
    <name evidence="1" type="ORF">SSP531S_58650</name>
</gene>
<reference evidence="1 2" key="1">
    <citation type="submission" date="2018-07" db="EMBL/GenBank/DDBJ databases">
        <title>Whole Genome Shotgun Sequence of Streptomyces spongiicola strain 531S.</title>
        <authorList>
            <person name="Dohra H."/>
            <person name="Kodani S."/>
        </authorList>
    </citation>
    <scope>NUCLEOTIDE SEQUENCE [LARGE SCALE GENOMIC DNA]</scope>
    <source>
        <strain evidence="1 2">531S</strain>
    </source>
</reference>
<evidence type="ECO:0000313" key="2">
    <source>
        <dbReference type="Proteomes" id="UP000265354"/>
    </source>
</evidence>
<dbReference type="EMBL" id="BGZL01000037">
    <property type="protein sequence ID" value="GBQ04371.1"/>
    <property type="molecule type" value="Genomic_DNA"/>
</dbReference>
<comment type="caution">
    <text evidence="1">The sequence shown here is derived from an EMBL/GenBank/DDBJ whole genome shotgun (WGS) entry which is preliminary data.</text>
</comment>
<proteinExistence type="predicted"/>
<sequence>MAILLLGHYDHGGNLVIEESLTFEDDDQKSMDAVVAEQDNEDGMAWACSFLVDRHSDAVQRAYEEYVNDAGGQLIDEAEGFEPANA</sequence>
<dbReference type="AlphaFoldDB" id="A0A388T7T1"/>